<dbReference type="SUPFAM" id="SSF56219">
    <property type="entry name" value="DNase I-like"/>
    <property type="match status" value="1"/>
</dbReference>
<name>A0A2N6PKK4_9MICO</name>
<dbReference type="AlphaFoldDB" id="A0A2N6PKK4"/>
<dbReference type="KEGG" id="blut:EW640_03590"/>
<keyword evidence="4" id="KW-0540">Nuclease</keyword>
<dbReference type="InterPro" id="IPR036691">
    <property type="entry name" value="Endo/exonu/phosph_ase_sf"/>
</dbReference>
<evidence type="ECO:0000313" key="5">
    <source>
        <dbReference type="Proteomes" id="UP000235703"/>
    </source>
</evidence>
<dbReference type="Proteomes" id="UP000235703">
    <property type="component" value="Unassembled WGS sequence"/>
</dbReference>
<feature type="transmembrane region" description="Helical" evidence="1">
    <location>
        <begin position="68"/>
        <end position="87"/>
    </location>
</feature>
<keyword evidence="1" id="KW-0812">Transmembrane</keyword>
<dbReference type="GO" id="GO:0004519">
    <property type="term" value="F:endonuclease activity"/>
    <property type="evidence" value="ECO:0007669"/>
    <property type="project" value="UniProtKB-KW"/>
</dbReference>
<sequence length="350" mass="36795">MGEILSQRDEIGVSYTTGVPQSPRAQSPLIPVLLGIITAVVLGVLMWFPQHLGLGAVTGIAHLQSFRALATAALIVVLALLSLSFVVGRGVRFCAGFIATSLIFVAVSLGVLGLRGGTPQAQLPAVPGDLRVISANLFFGAGSLDDVLGPDARGAGVIALQETDRQTLVAALEQRGLAGDYRIAHRAVFDGEAGTVLAVHNSLEPEELADPEASRAFVGMRTRLGDMYAVHTHAPIQRSLVQREWQRTVSAATGLCQPGSSVLVAGDFNATLDHAPFAVPEGCADAARSLRTAGAGTWPASWPGLLGAQIDHQVYDRAALHPIGGQILEISRSDHRGIVIDYHLPPETQQ</sequence>
<dbReference type="Pfam" id="PF03372">
    <property type="entry name" value="Exo_endo_phos"/>
    <property type="match status" value="1"/>
</dbReference>
<dbReference type="GO" id="GO:0004527">
    <property type="term" value="F:exonuclease activity"/>
    <property type="evidence" value="ECO:0007669"/>
    <property type="project" value="UniProtKB-KW"/>
</dbReference>
<evidence type="ECO:0000313" key="3">
    <source>
        <dbReference type="EMBL" id="PMB99206.1"/>
    </source>
</evidence>
<keyword evidence="4" id="KW-0255">Endonuclease</keyword>
<feature type="transmembrane region" description="Helical" evidence="1">
    <location>
        <begin position="29"/>
        <end position="48"/>
    </location>
</feature>
<protein>
    <submittedName>
        <fullName evidence="4">Endonuclease/exonuclease/phosphatase family protein</fullName>
    </submittedName>
</protein>
<feature type="domain" description="Endonuclease/exonuclease/phosphatase" evidence="2">
    <location>
        <begin position="151"/>
        <end position="335"/>
    </location>
</feature>
<keyword evidence="4" id="KW-0269">Exonuclease</keyword>
<evidence type="ECO:0000259" key="2">
    <source>
        <dbReference type="Pfam" id="PF03372"/>
    </source>
</evidence>
<organism evidence="3 5">
    <name type="scientific">Brevibacterium luteolum</name>
    <dbReference type="NCBI Taxonomy" id="199591"/>
    <lineage>
        <taxon>Bacteria</taxon>
        <taxon>Bacillati</taxon>
        <taxon>Actinomycetota</taxon>
        <taxon>Actinomycetes</taxon>
        <taxon>Micrococcales</taxon>
        <taxon>Brevibacteriaceae</taxon>
        <taxon>Brevibacterium</taxon>
    </lineage>
</organism>
<dbReference type="EMBL" id="PNFZ01000001">
    <property type="protein sequence ID" value="PMB99206.1"/>
    <property type="molecule type" value="Genomic_DNA"/>
</dbReference>
<keyword evidence="1" id="KW-0472">Membrane</keyword>
<keyword evidence="4" id="KW-0378">Hydrolase</keyword>
<dbReference type="EMBL" id="CP035810">
    <property type="protein sequence ID" value="QIN28460.1"/>
    <property type="molecule type" value="Genomic_DNA"/>
</dbReference>
<accession>A0A2N6PKK4</accession>
<gene>
    <name evidence="3" type="ORF">CJ198_01315</name>
    <name evidence="4" type="ORF">EW640_03590</name>
</gene>
<keyword evidence="5" id="KW-1185">Reference proteome</keyword>
<feature type="transmembrane region" description="Helical" evidence="1">
    <location>
        <begin position="94"/>
        <end position="114"/>
    </location>
</feature>
<dbReference type="Gene3D" id="3.60.10.10">
    <property type="entry name" value="Endonuclease/exonuclease/phosphatase"/>
    <property type="match status" value="1"/>
</dbReference>
<evidence type="ECO:0000313" key="6">
    <source>
        <dbReference type="Proteomes" id="UP000501518"/>
    </source>
</evidence>
<evidence type="ECO:0000256" key="1">
    <source>
        <dbReference type="SAM" id="Phobius"/>
    </source>
</evidence>
<dbReference type="Proteomes" id="UP000501518">
    <property type="component" value="Chromosome"/>
</dbReference>
<keyword evidence="1" id="KW-1133">Transmembrane helix</keyword>
<dbReference type="OrthoDB" id="2340043at2"/>
<proteinExistence type="predicted"/>
<dbReference type="InterPro" id="IPR005135">
    <property type="entry name" value="Endo/exonuclease/phosphatase"/>
</dbReference>
<reference evidence="3 5" key="1">
    <citation type="submission" date="2017-09" db="EMBL/GenBank/DDBJ databases">
        <title>Bacterial strain isolated from the female urinary microbiota.</title>
        <authorList>
            <person name="Thomas-White K."/>
            <person name="Kumar N."/>
            <person name="Forster S."/>
            <person name="Putonti C."/>
            <person name="Lawley T."/>
            <person name="Wolfe A.J."/>
        </authorList>
    </citation>
    <scope>NUCLEOTIDE SEQUENCE [LARGE SCALE GENOMIC DNA]</scope>
    <source>
        <strain evidence="3 5">UMB0680</strain>
    </source>
</reference>
<reference evidence="4 6" key="2">
    <citation type="submission" date="2019-02" db="EMBL/GenBank/DDBJ databases">
        <title>Complete Genome Sequence and Methylome Analysis of Brevibacterium luteolum NEB1784.</title>
        <authorList>
            <person name="Fomenkov A."/>
            <person name="Roberts R.J."/>
        </authorList>
    </citation>
    <scope>NUCLEOTIDE SEQUENCE [LARGE SCALE GENOMIC DNA]</scope>
    <source>
        <strain evidence="4 6">NEB1784</strain>
    </source>
</reference>
<evidence type="ECO:0000313" key="4">
    <source>
        <dbReference type="EMBL" id="QIN28460.1"/>
    </source>
</evidence>